<evidence type="ECO:0000259" key="2">
    <source>
        <dbReference type="PROSITE" id="PS50937"/>
    </source>
</evidence>
<dbReference type="CDD" id="cd01107">
    <property type="entry name" value="HTH_BmrR"/>
    <property type="match status" value="1"/>
</dbReference>
<keyword evidence="1" id="KW-0238">DNA-binding</keyword>
<dbReference type="SMART" id="SM00422">
    <property type="entry name" value="HTH_MERR"/>
    <property type="match status" value="1"/>
</dbReference>
<dbReference type="PROSITE" id="PS00552">
    <property type="entry name" value="HTH_MERR_1"/>
    <property type="match status" value="1"/>
</dbReference>
<dbReference type="RefSeq" id="WP_206966906.1">
    <property type="nucleotide sequence ID" value="NZ_JAFLVX010000021.1"/>
</dbReference>
<dbReference type="InterPro" id="IPR047057">
    <property type="entry name" value="MerR_fam"/>
</dbReference>
<dbReference type="InterPro" id="IPR029442">
    <property type="entry name" value="GyrI-like"/>
</dbReference>
<accession>A0ABS3HTU8</accession>
<dbReference type="SUPFAM" id="SSF55136">
    <property type="entry name" value="Probable bacterial effector-binding domain"/>
    <property type="match status" value="1"/>
</dbReference>
<comment type="caution">
    <text evidence="3">The sequence shown here is derived from an EMBL/GenBank/DDBJ whole genome shotgun (WGS) entry which is preliminary data.</text>
</comment>
<dbReference type="PROSITE" id="PS50937">
    <property type="entry name" value="HTH_MERR_2"/>
    <property type="match status" value="1"/>
</dbReference>
<dbReference type="Proteomes" id="UP000664857">
    <property type="component" value="Unassembled WGS sequence"/>
</dbReference>
<dbReference type="PANTHER" id="PTHR30204:SF96">
    <property type="entry name" value="CHROMOSOME-ANCHORING PROTEIN RACA"/>
    <property type="match status" value="1"/>
</dbReference>
<dbReference type="SUPFAM" id="SSF46955">
    <property type="entry name" value="Putative DNA-binding domain"/>
    <property type="match status" value="1"/>
</dbReference>
<evidence type="ECO:0000313" key="4">
    <source>
        <dbReference type="Proteomes" id="UP000664857"/>
    </source>
</evidence>
<dbReference type="Gene3D" id="1.10.1660.10">
    <property type="match status" value="1"/>
</dbReference>
<evidence type="ECO:0000256" key="1">
    <source>
        <dbReference type="ARBA" id="ARBA00023125"/>
    </source>
</evidence>
<protein>
    <submittedName>
        <fullName evidence="3">MerR family transcriptional regulator</fullName>
    </submittedName>
</protein>
<dbReference type="EMBL" id="JAFLVX010000021">
    <property type="protein sequence ID" value="MBO0477172.1"/>
    <property type="molecule type" value="Genomic_DNA"/>
</dbReference>
<name>A0ABS3HTU8_9ENTE</name>
<dbReference type="Gene3D" id="3.20.80.10">
    <property type="entry name" value="Regulatory factor, effector binding domain"/>
    <property type="match status" value="1"/>
</dbReference>
<dbReference type="InterPro" id="IPR009061">
    <property type="entry name" value="DNA-bd_dom_put_sf"/>
</dbReference>
<evidence type="ECO:0000313" key="3">
    <source>
        <dbReference type="EMBL" id="MBO0477172.1"/>
    </source>
</evidence>
<dbReference type="Pfam" id="PF13411">
    <property type="entry name" value="MerR_1"/>
    <property type="match status" value="1"/>
</dbReference>
<organism evidence="3 4">
    <name type="scientific">Candidatus Vagococcus giribetii</name>
    <dbReference type="NCBI Taxonomy" id="2230876"/>
    <lineage>
        <taxon>Bacteria</taxon>
        <taxon>Bacillati</taxon>
        <taxon>Bacillota</taxon>
        <taxon>Bacilli</taxon>
        <taxon>Lactobacillales</taxon>
        <taxon>Enterococcaceae</taxon>
        <taxon>Vagococcus</taxon>
    </lineage>
</organism>
<feature type="domain" description="HTH merR-type" evidence="2">
    <location>
        <begin position="8"/>
        <end position="75"/>
    </location>
</feature>
<dbReference type="InterPro" id="IPR000551">
    <property type="entry name" value="MerR-type_HTH_dom"/>
</dbReference>
<sequence length="284" mass="33825">MPHCEEKLFTIGQVSKRCNISKKTLRYYEELGIIEPDYVCQANGYRYYKEDTMLLIPIIKYYKQMGFKLQEMLGVTEKGSRFYHENKFVYKLDDLEEEKVQINNRYTAVDDWLNLLREGSMVLENRIDTINIKYIDRKNYYFQEQAFNECYQESIINIAWVNHLEKNDCAITGPVCLEFSSAEDRMNHKATKVCIMQEPVGRLRSGVRQKEFGGDMFLCAYHIGHPQTIMKTYKRLKDWAISHNYEYGPSVYERYVIDYWTTKDPNEFVSEIIFPIKKRVNVND</sequence>
<gene>
    <name evidence="3" type="ORF">DOK76_08815</name>
</gene>
<proteinExistence type="predicted"/>
<keyword evidence="4" id="KW-1185">Reference proteome</keyword>
<dbReference type="Pfam" id="PF06445">
    <property type="entry name" value="GyrI-like"/>
    <property type="match status" value="1"/>
</dbReference>
<dbReference type="InterPro" id="IPR011256">
    <property type="entry name" value="Reg_factor_effector_dom_sf"/>
</dbReference>
<dbReference type="PANTHER" id="PTHR30204">
    <property type="entry name" value="REDOX-CYCLING DRUG-SENSING TRANSCRIPTIONAL ACTIVATOR SOXR"/>
    <property type="match status" value="1"/>
</dbReference>
<reference evidence="3 4" key="1">
    <citation type="submission" date="2021-03" db="EMBL/GenBank/DDBJ databases">
        <title>Enterococcal diversity collection.</title>
        <authorList>
            <person name="Gilmore M.S."/>
            <person name="Schwartzman J."/>
            <person name="Van Tyne D."/>
            <person name="Martin M."/>
            <person name="Earl A.M."/>
            <person name="Manson A.L."/>
            <person name="Straub T."/>
            <person name="Salamzade R."/>
            <person name="Saavedra J."/>
            <person name="Lebreton F."/>
            <person name="Prichula J."/>
            <person name="Schaufler K."/>
            <person name="Gaca A."/>
            <person name="Sgardioli B."/>
            <person name="Wagenaar J."/>
            <person name="Strong T."/>
        </authorList>
    </citation>
    <scope>NUCLEOTIDE SEQUENCE [LARGE SCALE GENOMIC DNA]</scope>
    <source>
        <strain evidence="3 4">DIV0080</strain>
    </source>
</reference>